<organism evidence="7 8">
    <name type="scientific">Ramlibacter algicola</name>
    <dbReference type="NCBI Taxonomy" id="2795217"/>
    <lineage>
        <taxon>Bacteria</taxon>
        <taxon>Pseudomonadati</taxon>
        <taxon>Pseudomonadota</taxon>
        <taxon>Betaproteobacteria</taxon>
        <taxon>Burkholderiales</taxon>
        <taxon>Comamonadaceae</taxon>
        <taxon>Ramlibacter</taxon>
    </lineage>
</organism>
<dbReference type="SUPFAM" id="SSF74653">
    <property type="entry name" value="TolA/TonB C-terminal domain"/>
    <property type="match status" value="1"/>
</dbReference>
<dbReference type="GO" id="GO:0019534">
    <property type="term" value="F:toxin transmembrane transporter activity"/>
    <property type="evidence" value="ECO:0007669"/>
    <property type="project" value="InterPro"/>
</dbReference>
<comment type="subcellular location">
    <subcellularLocation>
        <location evidence="1">Membrane</location>
        <topology evidence="1">Single-pass membrane protein</topology>
    </subcellularLocation>
</comment>
<evidence type="ECO:0000256" key="5">
    <source>
        <dbReference type="SAM" id="MobiDB-lite"/>
    </source>
</evidence>
<dbReference type="Gene3D" id="3.30.1150.10">
    <property type="match status" value="1"/>
</dbReference>
<gene>
    <name evidence="7" type="primary">tolA</name>
    <name evidence="7" type="ORF">I8E28_10035</name>
</gene>
<keyword evidence="2 6" id="KW-0812">Transmembrane</keyword>
<evidence type="ECO:0000256" key="2">
    <source>
        <dbReference type="ARBA" id="ARBA00022692"/>
    </source>
</evidence>
<name>A0A934URV9_9BURK</name>
<keyword evidence="8" id="KW-1185">Reference proteome</keyword>
<dbReference type="InterPro" id="IPR014161">
    <property type="entry name" value="Tol-Pal_TolA"/>
</dbReference>
<proteinExistence type="predicted"/>
<evidence type="ECO:0000256" key="6">
    <source>
        <dbReference type="SAM" id="Phobius"/>
    </source>
</evidence>
<evidence type="ECO:0000256" key="3">
    <source>
        <dbReference type="ARBA" id="ARBA00022989"/>
    </source>
</evidence>
<accession>A0A934URV9</accession>
<comment type="caution">
    <text evidence="7">The sequence shown here is derived from an EMBL/GenBank/DDBJ whole genome shotgun (WGS) entry which is preliminary data.</text>
</comment>
<evidence type="ECO:0000313" key="7">
    <source>
        <dbReference type="EMBL" id="MBK0392932.1"/>
    </source>
</evidence>
<dbReference type="AlphaFoldDB" id="A0A934URV9"/>
<dbReference type="Proteomes" id="UP000617041">
    <property type="component" value="Unassembled WGS sequence"/>
</dbReference>
<feature type="compositionally biased region" description="Pro residues" evidence="5">
    <location>
        <begin position="72"/>
        <end position="89"/>
    </location>
</feature>
<evidence type="ECO:0000256" key="4">
    <source>
        <dbReference type="ARBA" id="ARBA00023136"/>
    </source>
</evidence>
<dbReference type="GO" id="GO:0043213">
    <property type="term" value="P:bacteriocin transport"/>
    <property type="evidence" value="ECO:0007669"/>
    <property type="project" value="InterPro"/>
</dbReference>
<feature type="compositionally biased region" description="Basic and acidic residues" evidence="5">
    <location>
        <begin position="92"/>
        <end position="175"/>
    </location>
</feature>
<keyword evidence="4 6" id="KW-0472">Membrane</keyword>
<sequence>MPALAERPEFLPPPEGGVLRALAIALVAHVLLVLALSVGLHWKRDDDSIGVEAELWSPTVQQAAPKAVEVPVAPPAPPPPVVQQPPAPPQKSEADIVAERERQQRLQAQREEEERERERQRQAAERKRQDELKKQELAKKEAEQAKARKEAEQAKARKEKQEEQRLAKLREENLKRIQGLANGTGSPSSTGTAAQSSGPSSSYAGRVRARVKPNIVFTDDVPGNPSAEVEVRLSPDGTIVGRRLAKPSGVKSWDDAVLRAIDRTEQFPRDVDGRVPTSMILVFRPKDL</sequence>
<feature type="transmembrane region" description="Helical" evidence="6">
    <location>
        <begin position="20"/>
        <end position="40"/>
    </location>
</feature>
<dbReference type="EMBL" id="JAEDAO010000001">
    <property type="protein sequence ID" value="MBK0392932.1"/>
    <property type="molecule type" value="Genomic_DNA"/>
</dbReference>
<evidence type="ECO:0000313" key="8">
    <source>
        <dbReference type="Proteomes" id="UP000617041"/>
    </source>
</evidence>
<dbReference type="Pfam" id="PF13103">
    <property type="entry name" value="TonB_2"/>
    <property type="match status" value="1"/>
</dbReference>
<keyword evidence="3 6" id="KW-1133">Transmembrane helix</keyword>
<feature type="region of interest" description="Disordered" evidence="5">
    <location>
        <begin position="70"/>
        <end position="206"/>
    </location>
</feature>
<dbReference type="RefSeq" id="WP_200787854.1">
    <property type="nucleotide sequence ID" value="NZ_JAEDAO010000001.1"/>
</dbReference>
<reference evidence="7" key="1">
    <citation type="submission" date="2020-12" db="EMBL/GenBank/DDBJ databases">
        <title>Ramlibacter sp. nov., isolated from a freshwater alga, Cryptomonas.</title>
        <authorList>
            <person name="Kim H.M."/>
            <person name="Jeon C.O."/>
        </authorList>
    </citation>
    <scope>NUCLEOTIDE SEQUENCE</scope>
    <source>
        <strain evidence="7">CrO1</strain>
    </source>
</reference>
<feature type="compositionally biased region" description="Polar residues" evidence="5">
    <location>
        <begin position="181"/>
        <end position="203"/>
    </location>
</feature>
<dbReference type="NCBIfam" id="TIGR01352">
    <property type="entry name" value="tonB_Cterm"/>
    <property type="match status" value="1"/>
</dbReference>
<protein>
    <submittedName>
        <fullName evidence="7">Cell envelope integrity protein TolA</fullName>
    </submittedName>
</protein>
<dbReference type="InterPro" id="IPR006260">
    <property type="entry name" value="TonB/TolA_C"/>
</dbReference>
<dbReference type="GO" id="GO:0016020">
    <property type="term" value="C:membrane"/>
    <property type="evidence" value="ECO:0007669"/>
    <property type="project" value="UniProtKB-SubCell"/>
</dbReference>
<dbReference type="NCBIfam" id="TIGR02794">
    <property type="entry name" value="tolA_full"/>
    <property type="match status" value="1"/>
</dbReference>
<evidence type="ECO:0000256" key="1">
    <source>
        <dbReference type="ARBA" id="ARBA00004167"/>
    </source>
</evidence>